<dbReference type="SUPFAM" id="SSF53448">
    <property type="entry name" value="Nucleotide-diphospho-sugar transferases"/>
    <property type="match status" value="1"/>
</dbReference>
<dbReference type="STRING" id="1217705.F900_03532"/>
<gene>
    <name evidence="13" type="ORF">F900_03532</name>
</gene>
<evidence type="ECO:0000259" key="11">
    <source>
        <dbReference type="Pfam" id="PF01050"/>
    </source>
</evidence>
<evidence type="ECO:0000256" key="4">
    <source>
        <dbReference type="ARBA" id="ARBA00022679"/>
    </source>
</evidence>
<dbReference type="InterPro" id="IPR006375">
    <property type="entry name" value="Man1P_GuaTrfase/Man6P_Isoase"/>
</dbReference>
<dbReference type="GO" id="GO:0000271">
    <property type="term" value="P:polysaccharide biosynthetic process"/>
    <property type="evidence" value="ECO:0007669"/>
    <property type="project" value="InterPro"/>
</dbReference>
<evidence type="ECO:0000313" key="13">
    <source>
        <dbReference type="EMBL" id="ENW98058.1"/>
    </source>
</evidence>
<dbReference type="SUPFAM" id="SSF51182">
    <property type="entry name" value="RmlC-like cupins"/>
    <property type="match status" value="1"/>
</dbReference>
<comment type="pathway">
    <text evidence="1">Nucleotide-sugar biosynthesis; GDP-alpha-D-mannose biosynthesis; GDP-alpha-D-mannose from alpha-D-mannose 1-phosphate (GTP route): step 1/1.</text>
</comment>
<dbReference type="AlphaFoldDB" id="N9LPB2"/>
<evidence type="ECO:0000313" key="14">
    <source>
        <dbReference type="Proteomes" id="UP000013248"/>
    </source>
</evidence>
<accession>N9LPB2</accession>
<dbReference type="InterPro" id="IPR014710">
    <property type="entry name" value="RmlC-like_jellyroll"/>
</dbReference>
<comment type="caution">
    <text evidence="13">The sequence shown here is derived from an EMBL/GenBank/DDBJ whole genome shotgun (WGS) entry which is preliminary data.</text>
</comment>
<dbReference type="InterPro" id="IPR011051">
    <property type="entry name" value="RmlC_Cupin_sf"/>
</dbReference>
<feature type="domain" description="MannoseP isomerase/GMP-like beta-helix" evidence="12">
    <location>
        <begin position="298"/>
        <end position="351"/>
    </location>
</feature>
<evidence type="ECO:0000256" key="9">
    <source>
        <dbReference type="RuleBase" id="RU004190"/>
    </source>
</evidence>
<comment type="similarity">
    <text evidence="2 9">Belongs to the mannose-6-phosphate isomerase type 2 family.</text>
</comment>
<dbReference type="Pfam" id="PF01050">
    <property type="entry name" value="MannoseP_isomer"/>
    <property type="match status" value="1"/>
</dbReference>
<dbReference type="NCBIfam" id="TIGR01479">
    <property type="entry name" value="GMP_PMI"/>
    <property type="match status" value="1"/>
</dbReference>
<dbReference type="PATRIC" id="fig|1217705.3.peg.3423"/>
<dbReference type="eggNOG" id="COG0836">
    <property type="taxonomic scope" value="Bacteria"/>
</dbReference>
<dbReference type="InterPro" id="IPR029044">
    <property type="entry name" value="Nucleotide-diphossugar_trans"/>
</dbReference>
<dbReference type="InterPro" id="IPR051161">
    <property type="entry name" value="Mannose-6P_isomerase_type2"/>
</dbReference>
<dbReference type="InterPro" id="IPR001538">
    <property type="entry name" value="Man6P_isomerase-2_C"/>
</dbReference>
<dbReference type="FunFam" id="3.90.550.10:FF:000046">
    <property type="entry name" value="Mannose-1-phosphate guanylyltransferase (GDP)"/>
    <property type="match status" value="1"/>
</dbReference>
<dbReference type="GO" id="GO:0016853">
    <property type="term" value="F:isomerase activity"/>
    <property type="evidence" value="ECO:0007669"/>
    <property type="project" value="UniProtKB-KW"/>
</dbReference>
<dbReference type="RefSeq" id="WP_005219494.1">
    <property type="nucleotide sequence ID" value="NZ_KB850089.1"/>
</dbReference>
<dbReference type="PANTHER" id="PTHR46390:SF1">
    <property type="entry name" value="MANNOSE-1-PHOSPHATE GUANYLYLTRANSFERASE"/>
    <property type="match status" value="1"/>
</dbReference>
<dbReference type="InterPro" id="IPR005835">
    <property type="entry name" value="NTP_transferase_dom"/>
</dbReference>
<evidence type="ECO:0000256" key="5">
    <source>
        <dbReference type="ARBA" id="ARBA00022695"/>
    </source>
</evidence>
<dbReference type="CDD" id="cd02213">
    <property type="entry name" value="cupin_PMI_typeII_C"/>
    <property type="match status" value="1"/>
</dbReference>
<evidence type="ECO:0000259" key="10">
    <source>
        <dbReference type="Pfam" id="PF00483"/>
    </source>
</evidence>
<dbReference type="EC" id="2.7.7.13" evidence="3"/>
<evidence type="ECO:0000256" key="6">
    <source>
        <dbReference type="ARBA" id="ARBA00022741"/>
    </source>
</evidence>
<protein>
    <recommendedName>
        <fullName evidence="3">mannose-1-phosphate guanylyltransferase</fullName>
        <ecNumber evidence="3">2.7.7.13</ecNumber>
    </recommendedName>
</protein>
<dbReference type="InterPro" id="IPR054566">
    <property type="entry name" value="ManC/GMP-like_b-helix"/>
</dbReference>
<keyword evidence="6" id="KW-0547">Nucleotide-binding</keyword>
<dbReference type="Proteomes" id="UP000013248">
    <property type="component" value="Unassembled WGS sequence"/>
</dbReference>
<dbReference type="PANTHER" id="PTHR46390">
    <property type="entry name" value="MANNOSE-1-PHOSPHATE GUANYLYLTRANSFERASE"/>
    <property type="match status" value="1"/>
</dbReference>
<evidence type="ECO:0000256" key="3">
    <source>
        <dbReference type="ARBA" id="ARBA00012387"/>
    </source>
</evidence>
<keyword evidence="13" id="KW-0413">Isomerase</keyword>
<keyword evidence="4 13" id="KW-0808">Transferase</keyword>
<reference evidence="13 14" key="1">
    <citation type="submission" date="2013-02" db="EMBL/GenBank/DDBJ databases">
        <title>The Genome Sequence of Acinetobacter sp. ANC 3862.</title>
        <authorList>
            <consortium name="The Broad Institute Genome Sequencing Platform"/>
            <consortium name="The Broad Institute Genome Sequencing Center for Infectious Disease"/>
            <person name="Cerqueira G."/>
            <person name="Feldgarden M."/>
            <person name="Courvalin P."/>
            <person name="Perichon B."/>
            <person name="Grillot-Courvalin C."/>
            <person name="Clermont D."/>
            <person name="Rocha E."/>
            <person name="Yoon E.-J."/>
            <person name="Nemec A."/>
            <person name="Walker B."/>
            <person name="Young S.K."/>
            <person name="Zeng Q."/>
            <person name="Gargeya S."/>
            <person name="Fitzgerald M."/>
            <person name="Haas B."/>
            <person name="Abouelleil A."/>
            <person name="Alvarado L."/>
            <person name="Arachchi H.M."/>
            <person name="Berlin A.M."/>
            <person name="Chapman S.B."/>
            <person name="Dewar J."/>
            <person name="Goldberg J."/>
            <person name="Griggs A."/>
            <person name="Gujja S."/>
            <person name="Hansen M."/>
            <person name="Howarth C."/>
            <person name="Imamovic A."/>
            <person name="Larimer J."/>
            <person name="McCowan C."/>
            <person name="Murphy C."/>
            <person name="Neiman D."/>
            <person name="Pearson M."/>
            <person name="Priest M."/>
            <person name="Roberts A."/>
            <person name="Saif S."/>
            <person name="Shea T."/>
            <person name="Sisk P."/>
            <person name="Sykes S."/>
            <person name="Wortman J."/>
            <person name="Nusbaum C."/>
            <person name="Birren B."/>
        </authorList>
    </citation>
    <scope>NUCLEOTIDE SEQUENCE [LARGE SCALE GENOMIC DNA]</scope>
    <source>
        <strain evidence="13 14">ANC 3862</strain>
    </source>
</reference>
<organism evidence="13 14">
    <name type="scientific">Acinetobacter modestus</name>
    <dbReference type="NCBI Taxonomy" id="1776740"/>
    <lineage>
        <taxon>Bacteria</taxon>
        <taxon>Pseudomonadati</taxon>
        <taxon>Pseudomonadota</taxon>
        <taxon>Gammaproteobacteria</taxon>
        <taxon>Moraxellales</taxon>
        <taxon>Moraxellaceae</taxon>
        <taxon>Acinetobacter</taxon>
    </lineage>
</organism>
<proteinExistence type="inferred from homology"/>
<dbReference type="Gene3D" id="3.90.550.10">
    <property type="entry name" value="Spore Coat Polysaccharide Biosynthesis Protein SpsA, Chain A"/>
    <property type="match status" value="1"/>
</dbReference>
<feature type="domain" description="Mannose-6-phosphate isomerase type II C-terminal" evidence="11">
    <location>
        <begin position="356"/>
        <end position="469"/>
    </location>
</feature>
<dbReference type="EMBL" id="APRP01000034">
    <property type="protein sequence ID" value="ENW98058.1"/>
    <property type="molecule type" value="Genomic_DNA"/>
</dbReference>
<dbReference type="GO" id="GO:0009298">
    <property type="term" value="P:GDP-mannose biosynthetic process"/>
    <property type="evidence" value="ECO:0007669"/>
    <property type="project" value="UniProtKB-UniPathway"/>
</dbReference>
<feature type="domain" description="Nucleotidyl transferase" evidence="10">
    <location>
        <begin position="4"/>
        <end position="290"/>
    </location>
</feature>
<evidence type="ECO:0000256" key="7">
    <source>
        <dbReference type="ARBA" id="ARBA00023134"/>
    </source>
</evidence>
<dbReference type="Gene3D" id="2.60.120.10">
    <property type="entry name" value="Jelly Rolls"/>
    <property type="match status" value="1"/>
</dbReference>
<dbReference type="GO" id="GO:0005525">
    <property type="term" value="F:GTP binding"/>
    <property type="evidence" value="ECO:0007669"/>
    <property type="project" value="UniProtKB-KW"/>
</dbReference>
<dbReference type="UniPathway" id="UPA00126">
    <property type="reaction ID" value="UER00930"/>
</dbReference>
<name>N9LPB2_9GAMM</name>
<dbReference type="HOGENOM" id="CLU_035527_1_0_6"/>
<dbReference type="GO" id="GO:0004475">
    <property type="term" value="F:mannose-1-phosphate guanylyltransferase (GTP) activity"/>
    <property type="evidence" value="ECO:0007669"/>
    <property type="project" value="UniProtKB-EC"/>
</dbReference>
<evidence type="ECO:0000256" key="1">
    <source>
        <dbReference type="ARBA" id="ARBA00004823"/>
    </source>
</evidence>
<comment type="catalytic activity">
    <reaction evidence="8">
        <text>alpha-D-mannose 1-phosphate + GTP + H(+) = GDP-alpha-D-mannose + diphosphate</text>
        <dbReference type="Rhea" id="RHEA:15229"/>
        <dbReference type="ChEBI" id="CHEBI:15378"/>
        <dbReference type="ChEBI" id="CHEBI:33019"/>
        <dbReference type="ChEBI" id="CHEBI:37565"/>
        <dbReference type="ChEBI" id="CHEBI:57527"/>
        <dbReference type="ChEBI" id="CHEBI:58409"/>
        <dbReference type="EC" id="2.7.7.13"/>
    </reaction>
</comment>
<dbReference type="FunFam" id="2.60.120.10:FF:000032">
    <property type="entry name" value="Mannose-1-phosphate guanylyltransferase/mannose-6-phosphate isomerase"/>
    <property type="match status" value="1"/>
</dbReference>
<evidence type="ECO:0000256" key="8">
    <source>
        <dbReference type="ARBA" id="ARBA00047343"/>
    </source>
</evidence>
<keyword evidence="5 13" id="KW-0548">Nucleotidyltransferase</keyword>
<dbReference type="Pfam" id="PF22640">
    <property type="entry name" value="ManC_GMP_beta-helix"/>
    <property type="match status" value="1"/>
</dbReference>
<dbReference type="InterPro" id="IPR049577">
    <property type="entry name" value="GMPP_N"/>
</dbReference>
<dbReference type="CDD" id="cd02509">
    <property type="entry name" value="GDP-M1P_Guanylyltransferase"/>
    <property type="match status" value="1"/>
</dbReference>
<evidence type="ECO:0000259" key="12">
    <source>
        <dbReference type="Pfam" id="PF22640"/>
    </source>
</evidence>
<keyword evidence="7" id="KW-0342">GTP-binding</keyword>
<evidence type="ECO:0000256" key="2">
    <source>
        <dbReference type="ARBA" id="ARBA00006115"/>
    </source>
</evidence>
<dbReference type="Pfam" id="PF00483">
    <property type="entry name" value="NTP_transferase"/>
    <property type="match status" value="1"/>
</dbReference>
<sequence>MIVPVILAGGSGTRLWPLSRQSYPKQFLHLVDSQYTMLQLTLKRLENFPKTVLSPIIVCHENHRFIVAEQLRQINIAQASIILEPCAKNTAPAITLAALQAQELYPNQNVSLLVLSADHYIADISVFQHSILLAEQQAQLEQLVVFGVTPTEPHTGYGYIHLGQSITENRVYKLDRFVEKPDLQTAEHYVASKNYLWNSGMFMFKIALFFKELKEFQADIYEHCLKAWQHKTIDLDFTRIGLKEFQQCPENSIDYSIMEKTTQGMVVCLDAGWNDLGSWPSLWQSNTKNQDQNVIFGDVIAEQSKGSYIYSSSRLVTVLGIENLIVVETKDAVLVAHQDKSQEIKKIVEQLRDEQRVELLQHREIIRPWGKYDCIDIGERYQVKRITVNAKAKLSLQLHHHRAEHWVVVKGTAKVTNGEKQYYVTENESTFIPLGTVHSLENPGCIPLELIEIQSGGYLGEDDIIRLKDDYGRI</sequence>